<sequence>QDSSCSFLFFLLAYSQLHRSPDEVTLSTFLAFRVLSPNHTHTHTHTHTSKPGWMTSLFRLGFLYDPGISHFPHQTSPNTDANTTVIVDSQFIALAYQGAICLGSAP</sequence>
<reference evidence="1" key="1">
    <citation type="submission" date="2021-01" db="EMBL/GenBank/DDBJ databases">
        <title>A chromosome-scale assembly of European eel, Anguilla anguilla.</title>
        <authorList>
            <person name="Henkel C."/>
            <person name="Jong-Raadsen S.A."/>
            <person name="Dufour S."/>
            <person name="Weltzien F.-A."/>
            <person name="Palstra A.P."/>
            <person name="Pelster B."/>
            <person name="Spaink H.P."/>
            <person name="Van Den Thillart G.E."/>
            <person name="Jansen H."/>
            <person name="Zahm M."/>
            <person name="Klopp C."/>
            <person name="Cedric C."/>
            <person name="Louis A."/>
            <person name="Berthelot C."/>
            <person name="Parey E."/>
            <person name="Roest Crollius H."/>
            <person name="Montfort J."/>
            <person name="Robinson-Rechavi M."/>
            <person name="Bucao C."/>
            <person name="Bouchez O."/>
            <person name="Gislard M."/>
            <person name="Lluch J."/>
            <person name="Milhes M."/>
            <person name="Lampietro C."/>
            <person name="Lopez Roques C."/>
            <person name="Donnadieu C."/>
            <person name="Braasch I."/>
            <person name="Desvignes T."/>
            <person name="Postlethwait J."/>
            <person name="Bobe J."/>
            <person name="Guiguen Y."/>
            <person name="Dirks R."/>
        </authorList>
    </citation>
    <scope>NUCLEOTIDE SEQUENCE</scope>
    <source>
        <strain evidence="1">Tag_6206</strain>
        <tissue evidence="1">Liver</tissue>
    </source>
</reference>
<keyword evidence="2" id="KW-1185">Reference proteome</keyword>
<evidence type="ECO:0000313" key="1">
    <source>
        <dbReference type="EMBL" id="KAG5847553.1"/>
    </source>
</evidence>
<feature type="non-terminal residue" evidence="1">
    <location>
        <position position="1"/>
    </location>
</feature>
<proteinExistence type="predicted"/>
<dbReference type="Proteomes" id="UP001044222">
    <property type="component" value="Chromosome 6"/>
</dbReference>
<dbReference type="AlphaFoldDB" id="A0A9D3MJZ1"/>
<gene>
    <name evidence="1" type="ORF">ANANG_G00127370</name>
</gene>
<accession>A0A9D3MJZ1</accession>
<name>A0A9D3MJZ1_ANGAN</name>
<dbReference type="EMBL" id="JAFIRN010000006">
    <property type="protein sequence ID" value="KAG5847553.1"/>
    <property type="molecule type" value="Genomic_DNA"/>
</dbReference>
<comment type="caution">
    <text evidence="1">The sequence shown here is derived from an EMBL/GenBank/DDBJ whole genome shotgun (WGS) entry which is preliminary data.</text>
</comment>
<organism evidence="1 2">
    <name type="scientific">Anguilla anguilla</name>
    <name type="common">European freshwater eel</name>
    <name type="synonym">Muraena anguilla</name>
    <dbReference type="NCBI Taxonomy" id="7936"/>
    <lineage>
        <taxon>Eukaryota</taxon>
        <taxon>Metazoa</taxon>
        <taxon>Chordata</taxon>
        <taxon>Craniata</taxon>
        <taxon>Vertebrata</taxon>
        <taxon>Euteleostomi</taxon>
        <taxon>Actinopterygii</taxon>
        <taxon>Neopterygii</taxon>
        <taxon>Teleostei</taxon>
        <taxon>Anguilliformes</taxon>
        <taxon>Anguillidae</taxon>
        <taxon>Anguilla</taxon>
    </lineage>
</organism>
<evidence type="ECO:0000313" key="2">
    <source>
        <dbReference type="Proteomes" id="UP001044222"/>
    </source>
</evidence>
<protein>
    <submittedName>
        <fullName evidence="1">Uncharacterized protein</fullName>
    </submittedName>
</protein>